<dbReference type="RefSeq" id="WP_034441094.1">
    <property type="nucleotide sequence ID" value="NZ_JMTK01000002.1"/>
</dbReference>
<dbReference type="PATRIC" id="fig|556287.8.peg.669"/>
<dbReference type="GO" id="GO:0004416">
    <property type="term" value="F:hydroxyacylglutathione hydrolase activity"/>
    <property type="evidence" value="ECO:0007669"/>
    <property type="project" value="UniProtKB-EC"/>
</dbReference>
<keyword evidence="3" id="KW-1185">Reference proteome</keyword>
<dbReference type="Pfam" id="PF08241">
    <property type="entry name" value="Methyltransf_11"/>
    <property type="match status" value="1"/>
</dbReference>
<organism evidence="2 3">
    <name type="scientific">Candidatus Liberibacter solanacearum</name>
    <dbReference type="NCBI Taxonomy" id="556287"/>
    <lineage>
        <taxon>Bacteria</taxon>
        <taxon>Pseudomonadati</taxon>
        <taxon>Pseudomonadota</taxon>
        <taxon>Alphaproteobacteria</taxon>
        <taxon>Hyphomicrobiales</taxon>
        <taxon>Rhizobiaceae</taxon>
        <taxon>Liberibacter</taxon>
    </lineage>
</organism>
<name>A0A095BGU9_9HYPH</name>
<dbReference type="EC" id="3.1.2.6" evidence="2"/>
<evidence type="ECO:0000313" key="3">
    <source>
        <dbReference type="Proteomes" id="UP000033731"/>
    </source>
</evidence>
<keyword evidence="2" id="KW-0489">Methyltransferase</keyword>
<dbReference type="GO" id="GO:0008757">
    <property type="term" value="F:S-adenosylmethionine-dependent methyltransferase activity"/>
    <property type="evidence" value="ECO:0007669"/>
    <property type="project" value="InterPro"/>
</dbReference>
<evidence type="ECO:0000259" key="1">
    <source>
        <dbReference type="Pfam" id="PF08241"/>
    </source>
</evidence>
<dbReference type="SUPFAM" id="SSF53335">
    <property type="entry name" value="S-adenosyl-L-methionine-dependent methyltransferases"/>
    <property type="match status" value="1"/>
</dbReference>
<accession>A0A095BGU9</accession>
<dbReference type="Proteomes" id="UP000033731">
    <property type="component" value="Unassembled WGS sequence"/>
</dbReference>
<sequence length="246" mass="27601">MRVDIIVLRQFYSSFLGRYVRDAISKVLSTTWDDITGYRLLGLGYAVPFFPCFDGKTECNLAFMPAGQGATNWPDQNFSSTALISEGNLPLLDSSVDCVLMAHYLEFAEDPSVMLREVWRVLSSGGRMIIIVPNRRGVWARMENTPFGSGQPYSWTQMISLLRESNFTLSSTSRALFFPPTNKMCILKLWSIFEKIGNIFWPGFAGIYAIEARKILYEGIPIVESSKKNISVPVLVPQAISTLGNK</sequence>
<dbReference type="Gene3D" id="3.40.50.150">
    <property type="entry name" value="Vaccinia Virus protein VP39"/>
    <property type="match status" value="1"/>
</dbReference>
<dbReference type="AlphaFoldDB" id="A0A095BGU9"/>
<protein>
    <submittedName>
        <fullName evidence="2">SAM-dependent methyltransferase 2, in cluster with Hydroxyacylglutathione hydrolase</fullName>
        <ecNumber evidence="2">3.1.2.6</ecNumber>
    </submittedName>
</protein>
<dbReference type="EMBL" id="JMTK01000002">
    <property type="protein sequence ID" value="KJZ81950.1"/>
    <property type="molecule type" value="Genomic_DNA"/>
</dbReference>
<dbReference type="GO" id="GO:0032259">
    <property type="term" value="P:methylation"/>
    <property type="evidence" value="ECO:0007669"/>
    <property type="project" value="UniProtKB-KW"/>
</dbReference>
<evidence type="ECO:0000313" key="2">
    <source>
        <dbReference type="EMBL" id="KJZ81950.1"/>
    </source>
</evidence>
<proteinExistence type="predicted"/>
<comment type="caution">
    <text evidence="2">The sequence shown here is derived from an EMBL/GenBank/DDBJ whole genome shotgun (WGS) entry which is preliminary data.</text>
</comment>
<gene>
    <name evidence="2" type="ORF">DJ66_0680</name>
</gene>
<reference evidence="2 3" key="1">
    <citation type="journal article" date="2015" name="Phytopathology">
        <title>Genomes of Candidatus Liberibacter solanacearum haplotype A from New Zealand and the USA suggest significant genome plasticity in the species.</title>
        <authorList>
            <person name="Thompson S.M."/>
            <person name="Johnson C.P."/>
            <person name="Lu A.Y."/>
            <person name="Frampton R.A."/>
            <person name="Sullivan K.L."/>
            <person name="Fiers M.W."/>
            <person name="Crowhurst R.N."/>
            <person name="Pitman A.R."/>
            <person name="Scott I."/>
            <person name="Gudmestad N.C."/>
            <person name="Smith G.R."/>
        </authorList>
    </citation>
    <scope>NUCLEOTIDE SEQUENCE [LARGE SCALE GENOMIC DNA]</scope>
    <source>
        <strain evidence="2 3">LsoNZ1</strain>
    </source>
</reference>
<dbReference type="InterPro" id="IPR013216">
    <property type="entry name" value="Methyltransf_11"/>
</dbReference>
<keyword evidence="2" id="KW-0378">Hydrolase</keyword>
<feature type="domain" description="Methyltransferase type 11" evidence="1">
    <location>
        <begin position="88"/>
        <end position="130"/>
    </location>
</feature>
<dbReference type="InterPro" id="IPR029063">
    <property type="entry name" value="SAM-dependent_MTases_sf"/>
</dbReference>
<keyword evidence="2" id="KW-0808">Transferase</keyword>